<dbReference type="InterPro" id="IPR035093">
    <property type="entry name" value="RelE/ParE_toxin_dom_sf"/>
</dbReference>
<reference evidence="2 3" key="1">
    <citation type="submission" date="2024-05" db="EMBL/GenBank/DDBJ databases">
        <authorList>
            <person name="Jiang F."/>
        </authorList>
    </citation>
    <scope>NUCLEOTIDE SEQUENCE [LARGE SCALE GENOMIC DNA]</scope>
    <source>
        <strain evidence="2 3">LZ166</strain>
    </source>
</reference>
<name>A0ABV3SP01_9HYPH</name>
<dbReference type="InterPro" id="IPR007712">
    <property type="entry name" value="RelE/ParE_toxin"/>
</dbReference>
<dbReference type="RefSeq" id="WP_367955565.1">
    <property type="nucleotide sequence ID" value="NZ_JBDPGJ010000004.1"/>
</dbReference>
<sequence>MKLRFLSRTRRDLVWFRTYYDSVFREGADRARRQYRRTMANILSNPYIGHPAANGVRRFPIPRTPFSVIYRVAEEEIEILRVLDQRAEKPTEP</sequence>
<evidence type="ECO:0000313" key="3">
    <source>
        <dbReference type="Proteomes" id="UP001556692"/>
    </source>
</evidence>
<dbReference type="Pfam" id="PF05016">
    <property type="entry name" value="ParE_toxin"/>
    <property type="match status" value="1"/>
</dbReference>
<organism evidence="2 3">
    <name type="scientific">Aquibium pacificus</name>
    <dbReference type="NCBI Taxonomy" id="3153579"/>
    <lineage>
        <taxon>Bacteria</taxon>
        <taxon>Pseudomonadati</taxon>
        <taxon>Pseudomonadota</taxon>
        <taxon>Alphaproteobacteria</taxon>
        <taxon>Hyphomicrobiales</taxon>
        <taxon>Phyllobacteriaceae</taxon>
        <taxon>Aquibium</taxon>
    </lineage>
</organism>
<keyword evidence="3" id="KW-1185">Reference proteome</keyword>
<dbReference type="Proteomes" id="UP001556692">
    <property type="component" value="Unassembled WGS sequence"/>
</dbReference>
<evidence type="ECO:0000256" key="1">
    <source>
        <dbReference type="ARBA" id="ARBA00022649"/>
    </source>
</evidence>
<accession>A0ABV3SP01</accession>
<evidence type="ECO:0000313" key="2">
    <source>
        <dbReference type="EMBL" id="MEX0407694.1"/>
    </source>
</evidence>
<dbReference type="EMBL" id="JBDPGJ010000004">
    <property type="protein sequence ID" value="MEX0407694.1"/>
    <property type="molecule type" value="Genomic_DNA"/>
</dbReference>
<keyword evidence="1" id="KW-1277">Toxin-antitoxin system</keyword>
<proteinExistence type="predicted"/>
<comment type="caution">
    <text evidence="2">The sequence shown here is derived from an EMBL/GenBank/DDBJ whole genome shotgun (WGS) entry which is preliminary data.</text>
</comment>
<dbReference type="Gene3D" id="3.30.2310.20">
    <property type="entry name" value="RelE-like"/>
    <property type="match status" value="1"/>
</dbReference>
<protein>
    <submittedName>
        <fullName evidence="2">Type II toxin-antitoxin system RelE/ParE family toxin</fullName>
    </submittedName>
</protein>
<gene>
    <name evidence="2" type="ORF">ABGN05_18705</name>
</gene>